<protein>
    <submittedName>
        <fullName evidence="2">Uncharacterized protein</fullName>
    </submittedName>
</protein>
<evidence type="ECO:0000313" key="2">
    <source>
        <dbReference type="EMBL" id="CAD6258520.1"/>
    </source>
</evidence>
<gene>
    <name evidence="2" type="ORF">NCGR_LOCUS41991</name>
</gene>
<evidence type="ECO:0000313" key="3">
    <source>
        <dbReference type="Proteomes" id="UP000604825"/>
    </source>
</evidence>
<accession>A0A811QCS1</accession>
<dbReference type="AlphaFoldDB" id="A0A811QCS1"/>
<dbReference type="Proteomes" id="UP000604825">
    <property type="component" value="Unassembled WGS sequence"/>
</dbReference>
<name>A0A811QCS1_9POAL</name>
<proteinExistence type="predicted"/>
<dbReference type="OrthoDB" id="678986at2759"/>
<feature type="chain" id="PRO_5032931424" evidence="1">
    <location>
        <begin position="19"/>
        <end position="109"/>
    </location>
</feature>
<organism evidence="2 3">
    <name type="scientific">Miscanthus lutarioriparius</name>
    <dbReference type="NCBI Taxonomy" id="422564"/>
    <lineage>
        <taxon>Eukaryota</taxon>
        <taxon>Viridiplantae</taxon>
        <taxon>Streptophyta</taxon>
        <taxon>Embryophyta</taxon>
        <taxon>Tracheophyta</taxon>
        <taxon>Spermatophyta</taxon>
        <taxon>Magnoliopsida</taxon>
        <taxon>Liliopsida</taxon>
        <taxon>Poales</taxon>
        <taxon>Poaceae</taxon>
        <taxon>PACMAD clade</taxon>
        <taxon>Panicoideae</taxon>
        <taxon>Andropogonodae</taxon>
        <taxon>Andropogoneae</taxon>
        <taxon>Saccharinae</taxon>
        <taxon>Miscanthus</taxon>
    </lineage>
</organism>
<reference evidence="2" key="1">
    <citation type="submission" date="2020-10" db="EMBL/GenBank/DDBJ databases">
        <authorList>
            <person name="Han B."/>
            <person name="Lu T."/>
            <person name="Zhao Q."/>
            <person name="Huang X."/>
            <person name="Zhao Y."/>
        </authorList>
    </citation>
    <scope>NUCLEOTIDE SEQUENCE</scope>
</reference>
<comment type="caution">
    <text evidence="2">The sequence shown here is derived from an EMBL/GenBank/DDBJ whole genome shotgun (WGS) entry which is preliminary data.</text>
</comment>
<evidence type="ECO:0000256" key="1">
    <source>
        <dbReference type="SAM" id="SignalP"/>
    </source>
</evidence>
<dbReference type="EMBL" id="CAJGYO010000010">
    <property type="protein sequence ID" value="CAD6258520.1"/>
    <property type="molecule type" value="Genomic_DNA"/>
</dbReference>
<keyword evidence="1" id="KW-0732">Signal</keyword>
<keyword evidence="3" id="KW-1185">Reference proteome</keyword>
<feature type="signal peptide" evidence="1">
    <location>
        <begin position="1"/>
        <end position="18"/>
    </location>
</feature>
<sequence>MAKILLLIIVAITLTAEAAPNSAKLKRAFDGVMAAAPPGKDSEAAEAAVMEQQLQILAAVALAEKTGGKEKVVSLTGSYEKAADQVVAAPPTDKLKVMKKEFTAVTDAA</sequence>